<organism evidence="1">
    <name type="scientific">Chryseobacterium indologenes</name>
    <name type="common">Flavobacterium indologenes</name>
    <dbReference type="NCBI Taxonomy" id="253"/>
    <lineage>
        <taxon>Bacteria</taxon>
        <taxon>Pseudomonadati</taxon>
        <taxon>Bacteroidota</taxon>
        <taxon>Flavobacteriia</taxon>
        <taxon>Flavobacteriales</taxon>
        <taxon>Weeksellaceae</taxon>
        <taxon>Chryseobacterium group</taxon>
        <taxon>Chryseobacterium</taxon>
    </lineage>
</organism>
<proteinExistence type="predicted"/>
<protein>
    <submittedName>
        <fullName evidence="1">DUF2971 domain-containing protein</fullName>
    </submittedName>
</protein>
<gene>
    <name evidence="1" type="ORF">EU348_00625</name>
</gene>
<dbReference type="EMBL" id="CP035532">
    <property type="protein sequence ID" value="QBA19747.1"/>
    <property type="molecule type" value="Genomic_DNA"/>
</dbReference>
<name>A0A411DHC8_CHRID</name>
<dbReference type="AlphaFoldDB" id="A0A411DHC8"/>
<sequence>MEYLKSIPDILYKYRDWKDEYHKKMIVENELFLASRKRFNDPFDSSIPYRYNDADLTPDNIFFKLREIEKRISPHLSEAQIIDRCYEIQKTERFTTGEYWKDNYEDYLAAVDARFGILSLTTKRDNLLMWSHYSNSHKGYCIGFDKKILFELLEGTLKRIDYTKEMPFIPLFDDGGIGANTILFAKSSEWEYEDEYRITKHFAADTVHKFPNEAVKEIILGLKLTEDEKDEILNIARSKYSHAKFHEATMNLSEFKLDISPIL</sequence>
<reference evidence="1" key="1">
    <citation type="submission" date="2019-01" db="EMBL/GenBank/DDBJ databases">
        <title>Whole Genome Sequencing for Putative Detection of Antimicrobial Resistance and Potential Virulence Factors in Chryseobacterium indologenes isolated from Nile Tilapia in Tanzania.</title>
        <authorList>
            <person name="Mwega E."/>
            <person name="Mutoloki S."/>
            <person name="Mugimba K."/>
            <person name="Colquhoun D."/>
            <person name="Mdegela R."/>
            <person name="Evensen O."/>
            <person name="Wasteson Y."/>
        </authorList>
    </citation>
    <scope>NUCLEOTIDE SEQUENCE [LARGE SCALE GENOMIC DNA]</scope>
    <source>
        <strain evidence="1">StR 01</strain>
    </source>
</reference>
<dbReference type="Pfam" id="PF11185">
    <property type="entry name" value="DUF2971"/>
    <property type="match status" value="1"/>
</dbReference>
<evidence type="ECO:0000313" key="1">
    <source>
        <dbReference type="EMBL" id="QBA19747.1"/>
    </source>
</evidence>
<dbReference type="InterPro" id="IPR021352">
    <property type="entry name" value="DUF2971"/>
</dbReference>
<accession>A0A411DHC8</accession>